<evidence type="ECO:0000256" key="1">
    <source>
        <dbReference type="ARBA" id="ARBA00022806"/>
    </source>
</evidence>
<organism evidence="5 6">
    <name type="scientific">Hohenbuehelia grisea</name>
    <dbReference type="NCBI Taxonomy" id="104357"/>
    <lineage>
        <taxon>Eukaryota</taxon>
        <taxon>Fungi</taxon>
        <taxon>Dikarya</taxon>
        <taxon>Basidiomycota</taxon>
        <taxon>Agaricomycotina</taxon>
        <taxon>Agaricomycetes</taxon>
        <taxon>Agaricomycetidae</taxon>
        <taxon>Agaricales</taxon>
        <taxon>Pleurotineae</taxon>
        <taxon>Pleurotaceae</taxon>
        <taxon>Hohenbuehelia</taxon>
    </lineage>
</organism>
<feature type="compositionally biased region" description="Low complexity" evidence="2">
    <location>
        <begin position="185"/>
        <end position="202"/>
    </location>
</feature>
<evidence type="ECO:0000313" key="5">
    <source>
        <dbReference type="EMBL" id="KAL0951262.1"/>
    </source>
</evidence>
<dbReference type="PROSITE" id="PS51194">
    <property type="entry name" value="HELICASE_CTER"/>
    <property type="match status" value="1"/>
</dbReference>
<dbReference type="EMBL" id="JASNQZ010000011">
    <property type="protein sequence ID" value="KAL0951262.1"/>
    <property type="molecule type" value="Genomic_DNA"/>
</dbReference>
<keyword evidence="1" id="KW-0067">ATP-binding</keyword>
<accession>A0ABR3J6K3</accession>
<dbReference type="Proteomes" id="UP001556367">
    <property type="component" value="Unassembled WGS sequence"/>
</dbReference>
<gene>
    <name evidence="5" type="ORF">HGRIS_007976</name>
</gene>
<keyword evidence="1" id="KW-0347">Helicase</keyword>
<reference evidence="6" key="1">
    <citation type="submission" date="2024-06" db="EMBL/GenBank/DDBJ databases">
        <title>Multi-omics analyses provide insights into the biosynthesis of the anticancer antibiotic pleurotin in Hohenbuehelia grisea.</title>
        <authorList>
            <person name="Weaver J.A."/>
            <person name="Alberti F."/>
        </authorList>
    </citation>
    <scope>NUCLEOTIDE SEQUENCE [LARGE SCALE GENOMIC DNA]</scope>
    <source>
        <strain evidence="6">T-177</strain>
    </source>
</reference>
<keyword evidence="1" id="KW-0547">Nucleotide-binding</keyword>
<dbReference type="InterPro" id="IPR014001">
    <property type="entry name" value="Helicase_ATP-bd"/>
</dbReference>
<dbReference type="SMART" id="SM00490">
    <property type="entry name" value="HELICc"/>
    <property type="match status" value="1"/>
</dbReference>
<feature type="region of interest" description="Disordered" evidence="2">
    <location>
        <begin position="180"/>
        <end position="212"/>
    </location>
</feature>
<feature type="region of interest" description="Disordered" evidence="2">
    <location>
        <begin position="687"/>
        <end position="715"/>
    </location>
</feature>
<dbReference type="InterPro" id="IPR001650">
    <property type="entry name" value="Helicase_C-like"/>
</dbReference>
<keyword evidence="6" id="KW-1185">Reference proteome</keyword>
<sequence length="766" mass="85853">MRWFSSRFMVLKSTTFIYARHHSSASPSVSVYLRPYQKQCLDACMKALNRGHTRIGVSLPTGSGKTTVFITLLSCIVPSSPQANRALIVVNSVELARQSADQVRTLFPDWTVEIEQGSQHKASGLADVTVATYQTLLRGERLKKFDKQYLKAVIVDEAHHAAAPSYRSLLSYFDPAIRAPDKTSRSPTSPSSPSVPAPTITSADKPLQPLSPSSPSIPIIGFSATFSRHDSLALGSVFERIVYHRDFLAMIKEQWLCDVRFTCVRAKFNLDQATISLRTGDFNPASLAHAINTDTFNNLVVQTWLDRASARKSTLVFCVDVSHVRALTQTFRSFGVDARYVYAQTPLQERKDLIASFKAGLFPVLVNCAILTEGADIPNIDCVVVARPTRSQNLFAQMIGRGMRLSPNTGKTDCRIIDFVDSTASVPGIVSSPTLFGLDPDKVDIQDESLENMEAHQVKLVSSASDTDNLIPKPESVTYTDYDNPFALVEDSSGAPNIIAISPNAWVGCGGDIYVLECLGRGHIRIEPVPATKEEEFHYKASYTPASMNKLTAIQFRVSPYFSPRPILKAPTLSKAIRGAETYVRMRVLSGSYLMAGLLRSARWRKHPATPDQKELVARKWRNYADDSSGKSLEERLANLTKGEAANVITRLKHGALRRYNEKMRAEKKKVQIESKERLRRSREVVKVGPLHDPGEEQRDQHERNRRSREAAKVDPLHELSFDELDQYARTRRIREAVQAEDELHDDWDDDPVDYEHEYEYESIQY</sequence>
<dbReference type="InterPro" id="IPR050742">
    <property type="entry name" value="Helicase_Restrict-Modif_Enz"/>
</dbReference>
<dbReference type="Pfam" id="PF00271">
    <property type="entry name" value="Helicase_C"/>
    <property type="match status" value="1"/>
</dbReference>
<dbReference type="InterPro" id="IPR006935">
    <property type="entry name" value="Helicase/UvrB_N"/>
</dbReference>
<feature type="domain" description="Helicase ATP-binding" evidence="3">
    <location>
        <begin position="46"/>
        <end position="244"/>
    </location>
</feature>
<evidence type="ECO:0000313" key="6">
    <source>
        <dbReference type="Proteomes" id="UP001556367"/>
    </source>
</evidence>
<evidence type="ECO:0008006" key="7">
    <source>
        <dbReference type="Google" id="ProtNLM"/>
    </source>
</evidence>
<feature type="compositionally biased region" description="Basic and acidic residues" evidence="2">
    <location>
        <begin position="693"/>
        <end position="715"/>
    </location>
</feature>
<protein>
    <recommendedName>
        <fullName evidence="7">P-loop containing nucleoside triphosphate hydrolase protein</fullName>
    </recommendedName>
</protein>
<keyword evidence="1" id="KW-0378">Hydrolase</keyword>
<dbReference type="SMART" id="SM00487">
    <property type="entry name" value="DEXDc"/>
    <property type="match status" value="1"/>
</dbReference>
<comment type="caution">
    <text evidence="5">The sequence shown here is derived from an EMBL/GenBank/DDBJ whole genome shotgun (WGS) entry which is preliminary data.</text>
</comment>
<proteinExistence type="predicted"/>
<dbReference type="PROSITE" id="PS51192">
    <property type="entry name" value="HELICASE_ATP_BIND_1"/>
    <property type="match status" value="1"/>
</dbReference>
<dbReference type="Gene3D" id="3.40.50.300">
    <property type="entry name" value="P-loop containing nucleotide triphosphate hydrolases"/>
    <property type="match status" value="2"/>
</dbReference>
<evidence type="ECO:0000256" key="2">
    <source>
        <dbReference type="SAM" id="MobiDB-lite"/>
    </source>
</evidence>
<dbReference type="PANTHER" id="PTHR47396:SF1">
    <property type="entry name" value="ATP-DEPENDENT HELICASE IRC3-RELATED"/>
    <property type="match status" value="1"/>
</dbReference>
<name>A0ABR3J6K3_9AGAR</name>
<evidence type="ECO:0000259" key="3">
    <source>
        <dbReference type="PROSITE" id="PS51192"/>
    </source>
</evidence>
<dbReference type="PANTHER" id="PTHR47396">
    <property type="entry name" value="TYPE I RESTRICTION ENZYME ECOKI R PROTEIN"/>
    <property type="match status" value="1"/>
</dbReference>
<dbReference type="SUPFAM" id="SSF52540">
    <property type="entry name" value="P-loop containing nucleoside triphosphate hydrolases"/>
    <property type="match status" value="1"/>
</dbReference>
<evidence type="ECO:0000259" key="4">
    <source>
        <dbReference type="PROSITE" id="PS51194"/>
    </source>
</evidence>
<dbReference type="CDD" id="cd18799">
    <property type="entry name" value="SF2_C_EcoAI-like"/>
    <property type="match status" value="1"/>
</dbReference>
<feature type="domain" description="Helicase C-terminal" evidence="4">
    <location>
        <begin position="300"/>
        <end position="451"/>
    </location>
</feature>
<dbReference type="InterPro" id="IPR027417">
    <property type="entry name" value="P-loop_NTPase"/>
</dbReference>
<dbReference type="Pfam" id="PF04851">
    <property type="entry name" value="ResIII"/>
    <property type="match status" value="1"/>
</dbReference>